<dbReference type="GO" id="GO:0000077">
    <property type="term" value="P:DNA damage checkpoint signaling"/>
    <property type="evidence" value="ECO:0007669"/>
    <property type="project" value="TreeGrafter"/>
</dbReference>
<evidence type="ECO:0000313" key="10">
    <source>
        <dbReference type="Proteomes" id="UP001153737"/>
    </source>
</evidence>
<keyword evidence="10" id="KW-1185">Reference proteome</keyword>
<feature type="region of interest" description="Disordered" evidence="8">
    <location>
        <begin position="1"/>
        <end position="28"/>
    </location>
</feature>
<feature type="compositionally biased region" description="Basic and acidic residues" evidence="8">
    <location>
        <begin position="12"/>
        <end position="28"/>
    </location>
</feature>
<dbReference type="GO" id="GO:0003682">
    <property type="term" value="F:chromatin binding"/>
    <property type="evidence" value="ECO:0007669"/>
    <property type="project" value="TreeGrafter"/>
</dbReference>
<evidence type="ECO:0008006" key="11">
    <source>
        <dbReference type="Google" id="ProtNLM"/>
    </source>
</evidence>
<reference evidence="9" key="2">
    <citation type="submission" date="2022-10" db="EMBL/GenBank/DDBJ databases">
        <authorList>
            <consortium name="ENA_rothamsted_submissions"/>
            <consortium name="culmorum"/>
            <person name="King R."/>
        </authorList>
    </citation>
    <scope>NUCLEOTIDE SEQUENCE</scope>
</reference>
<keyword evidence="4" id="KW-0227">DNA damage</keyword>
<protein>
    <recommendedName>
        <fullName evidence="11">Cell cycle checkpoint protein RAD17</fullName>
    </recommendedName>
</protein>
<keyword evidence="6" id="KW-0539">Nucleus</keyword>
<keyword evidence="5" id="KW-0067">ATP-binding</keyword>
<dbReference type="GO" id="GO:0003689">
    <property type="term" value="F:DNA clamp loader activity"/>
    <property type="evidence" value="ECO:0007669"/>
    <property type="project" value="TreeGrafter"/>
</dbReference>
<name>A0A9P0GVX3_PHACE</name>
<dbReference type="AlphaFoldDB" id="A0A9P0GVX3"/>
<dbReference type="Pfam" id="PF03215">
    <property type="entry name" value="Rad17"/>
    <property type="match status" value="1"/>
</dbReference>
<evidence type="ECO:0000256" key="2">
    <source>
        <dbReference type="ARBA" id="ARBA00006168"/>
    </source>
</evidence>
<dbReference type="SUPFAM" id="SSF52540">
    <property type="entry name" value="P-loop containing nucleoside triphosphate hydrolases"/>
    <property type="match status" value="1"/>
</dbReference>
<comment type="subcellular location">
    <subcellularLocation>
        <location evidence="1">Nucleus</location>
    </subcellularLocation>
</comment>
<evidence type="ECO:0000256" key="5">
    <source>
        <dbReference type="ARBA" id="ARBA00022840"/>
    </source>
</evidence>
<sequence>MTTKWKAFDFGPAKKEPSLSKESSKAEGIEQDIPVQIKRACENPGSKKCFNFHSRLEPQNISDLAVHSKKIQEVQNWFNQYVVSSQQEDLSPFLLLSGPTGCGKTATIKVICRSLDVSISEYINPVDQDYEYKGMNQISQFIEYLIESKWTSLFDSSDNRVTLVEDFPNALIHQPNQFPDILETCQYKTRHPVIFIITDPSGSNISLLRTLFTDEIISKFNISHISFNNCAPSLMKSAIKRAQDLVRANPESHKQPSTEIIEAILASAMGDIRNAINQFHIASLKDCEQIPVVATKMQIGTKRKRNAVQSKTSMSRDENLGLFHGLGRVLNPKRKDVPEGWRLNYDMEKLIDEFSTQPQQFHSFLFENYLRYFGELRDAWRAAEVLSMSAKFLENWTDRHETLLFALWISVLGLMIFNEHKVSRWTQIRAPTRITKRSDGRHKKKTGDRRRRGMWQNLPAHRLQQGPVPRSVRAHGIRELCGRHRGGWQASGARPVGYGGPGGLRPPAAPFVPRH</sequence>
<dbReference type="EMBL" id="OU896710">
    <property type="protein sequence ID" value="CAH1164628.1"/>
    <property type="molecule type" value="Genomic_DNA"/>
</dbReference>
<dbReference type="PANTHER" id="PTHR12172:SF0">
    <property type="entry name" value="CELL CYCLE CHECKPOINT PROTEIN RAD17"/>
    <property type="match status" value="1"/>
</dbReference>
<dbReference type="GO" id="GO:0006281">
    <property type="term" value="P:DNA repair"/>
    <property type="evidence" value="ECO:0007669"/>
    <property type="project" value="InterPro"/>
</dbReference>
<evidence type="ECO:0000313" key="9">
    <source>
        <dbReference type="EMBL" id="CAH1164628.1"/>
    </source>
</evidence>
<dbReference type="Proteomes" id="UP001153737">
    <property type="component" value="Chromosome 4"/>
</dbReference>
<dbReference type="GO" id="GO:0033314">
    <property type="term" value="P:mitotic DNA replication checkpoint signaling"/>
    <property type="evidence" value="ECO:0007669"/>
    <property type="project" value="TreeGrafter"/>
</dbReference>
<feature type="region of interest" description="Disordered" evidence="8">
    <location>
        <begin position="436"/>
        <end position="457"/>
    </location>
</feature>
<evidence type="ECO:0000256" key="8">
    <source>
        <dbReference type="SAM" id="MobiDB-lite"/>
    </source>
</evidence>
<dbReference type="GO" id="GO:0005634">
    <property type="term" value="C:nucleus"/>
    <property type="evidence" value="ECO:0007669"/>
    <property type="project" value="UniProtKB-SubCell"/>
</dbReference>
<feature type="compositionally biased region" description="Basic residues" evidence="8">
    <location>
        <begin position="439"/>
        <end position="453"/>
    </location>
</feature>
<dbReference type="PANTHER" id="PTHR12172">
    <property type="entry name" value="CELL CYCLE CHECKPOINT PROTEIN RAD17"/>
    <property type="match status" value="1"/>
</dbReference>
<dbReference type="GO" id="GO:0005524">
    <property type="term" value="F:ATP binding"/>
    <property type="evidence" value="ECO:0007669"/>
    <property type="project" value="UniProtKB-KW"/>
</dbReference>
<feature type="region of interest" description="Disordered" evidence="8">
    <location>
        <begin position="486"/>
        <end position="515"/>
    </location>
</feature>
<evidence type="ECO:0000256" key="6">
    <source>
        <dbReference type="ARBA" id="ARBA00023242"/>
    </source>
</evidence>
<evidence type="ECO:0000256" key="3">
    <source>
        <dbReference type="ARBA" id="ARBA00022741"/>
    </source>
</evidence>
<dbReference type="InterPro" id="IPR004582">
    <property type="entry name" value="Checkpoint_prot_Rad17_Rad24"/>
</dbReference>
<proteinExistence type="inferred from homology"/>
<organism evidence="9 10">
    <name type="scientific">Phaedon cochleariae</name>
    <name type="common">Mustard beetle</name>
    <dbReference type="NCBI Taxonomy" id="80249"/>
    <lineage>
        <taxon>Eukaryota</taxon>
        <taxon>Metazoa</taxon>
        <taxon>Ecdysozoa</taxon>
        <taxon>Arthropoda</taxon>
        <taxon>Hexapoda</taxon>
        <taxon>Insecta</taxon>
        <taxon>Pterygota</taxon>
        <taxon>Neoptera</taxon>
        <taxon>Endopterygota</taxon>
        <taxon>Coleoptera</taxon>
        <taxon>Polyphaga</taxon>
        <taxon>Cucujiformia</taxon>
        <taxon>Chrysomeloidea</taxon>
        <taxon>Chrysomelidae</taxon>
        <taxon>Chrysomelinae</taxon>
        <taxon>Chrysomelini</taxon>
        <taxon>Phaedon</taxon>
    </lineage>
</organism>
<keyword evidence="7" id="KW-0131">Cell cycle</keyword>
<accession>A0A9P0GVX3</accession>
<comment type="similarity">
    <text evidence="2">Belongs to the rad17/RAD24 family.</text>
</comment>
<evidence type="ECO:0000256" key="7">
    <source>
        <dbReference type="ARBA" id="ARBA00023306"/>
    </source>
</evidence>
<gene>
    <name evidence="9" type="ORF">PHAECO_LOCUS8688</name>
</gene>
<keyword evidence="3" id="KW-0547">Nucleotide-binding</keyword>
<dbReference type="InterPro" id="IPR027417">
    <property type="entry name" value="P-loop_NTPase"/>
</dbReference>
<dbReference type="Gene3D" id="3.40.50.300">
    <property type="entry name" value="P-loop containing nucleotide triphosphate hydrolases"/>
    <property type="match status" value="1"/>
</dbReference>
<evidence type="ECO:0000256" key="4">
    <source>
        <dbReference type="ARBA" id="ARBA00022763"/>
    </source>
</evidence>
<evidence type="ECO:0000256" key="1">
    <source>
        <dbReference type="ARBA" id="ARBA00004123"/>
    </source>
</evidence>
<reference evidence="9" key="1">
    <citation type="submission" date="2022-01" db="EMBL/GenBank/DDBJ databases">
        <authorList>
            <person name="King R."/>
        </authorList>
    </citation>
    <scope>NUCLEOTIDE SEQUENCE</scope>
</reference>